<sequence>MAAIVVPSNLVKNWEKSGKDEVFRLCKNCVRGKDGELLELNFQCGENDLKRVIYEVFNHVIQGDLRQEDAIPLLSDVTEVHPGCSSLLADLICILGTQALSN</sequence>
<evidence type="ECO:0000313" key="1">
    <source>
        <dbReference type="EMBL" id="CAH3045362.1"/>
    </source>
</evidence>
<accession>A0AAU9W6G9</accession>
<proteinExistence type="predicted"/>
<evidence type="ECO:0000313" key="2">
    <source>
        <dbReference type="Proteomes" id="UP001159428"/>
    </source>
</evidence>
<name>A0AAU9W6G9_9CNID</name>
<dbReference type="Proteomes" id="UP001159428">
    <property type="component" value="Unassembled WGS sequence"/>
</dbReference>
<organism evidence="1 2">
    <name type="scientific">Pocillopora meandrina</name>
    <dbReference type="NCBI Taxonomy" id="46732"/>
    <lineage>
        <taxon>Eukaryota</taxon>
        <taxon>Metazoa</taxon>
        <taxon>Cnidaria</taxon>
        <taxon>Anthozoa</taxon>
        <taxon>Hexacorallia</taxon>
        <taxon>Scleractinia</taxon>
        <taxon>Astrocoeniina</taxon>
        <taxon>Pocilloporidae</taxon>
        <taxon>Pocillopora</taxon>
    </lineage>
</organism>
<dbReference type="EMBL" id="CALNXJ010000008">
    <property type="protein sequence ID" value="CAH3045362.1"/>
    <property type="molecule type" value="Genomic_DNA"/>
</dbReference>
<dbReference type="AlphaFoldDB" id="A0AAU9W6G9"/>
<comment type="caution">
    <text evidence="1">The sequence shown here is derived from an EMBL/GenBank/DDBJ whole genome shotgun (WGS) entry which is preliminary data.</text>
</comment>
<gene>
    <name evidence="1" type="ORF">PMEA_00033514</name>
</gene>
<keyword evidence="2" id="KW-1185">Reference proteome</keyword>
<protein>
    <submittedName>
        <fullName evidence="1">Uncharacterized protein</fullName>
    </submittedName>
</protein>
<reference evidence="1 2" key="1">
    <citation type="submission" date="2022-05" db="EMBL/GenBank/DDBJ databases">
        <authorList>
            <consortium name="Genoscope - CEA"/>
            <person name="William W."/>
        </authorList>
    </citation>
    <scope>NUCLEOTIDE SEQUENCE [LARGE SCALE GENOMIC DNA]</scope>
</reference>